<keyword evidence="5" id="KW-1185">Reference proteome</keyword>
<comment type="caution">
    <text evidence="4">The sequence shown here is derived from an EMBL/GenBank/DDBJ whole genome shotgun (WGS) entry which is preliminary data.</text>
</comment>
<evidence type="ECO:0000256" key="2">
    <source>
        <dbReference type="SAM" id="Phobius"/>
    </source>
</evidence>
<evidence type="ECO:0000256" key="1">
    <source>
        <dbReference type="SAM" id="MobiDB-lite"/>
    </source>
</evidence>
<reference evidence="4 5" key="1">
    <citation type="journal article" date="2016" name="Genome Biol. Evol.">
        <title>Divergent and convergent evolution of fungal pathogenicity.</title>
        <authorList>
            <person name="Shang Y."/>
            <person name="Xiao G."/>
            <person name="Zheng P."/>
            <person name="Cen K."/>
            <person name="Zhan S."/>
            <person name="Wang C."/>
        </authorList>
    </citation>
    <scope>NUCLEOTIDE SEQUENCE [LARGE SCALE GENOMIC DNA]</scope>
    <source>
        <strain evidence="4 5">RCEF 264</strain>
    </source>
</reference>
<evidence type="ECO:0000256" key="3">
    <source>
        <dbReference type="SAM" id="SignalP"/>
    </source>
</evidence>
<keyword evidence="3" id="KW-0732">Signal</keyword>
<dbReference type="AlphaFoldDB" id="A0A167UMJ6"/>
<keyword evidence="2" id="KW-0472">Membrane</keyword>
<feature type="compositionally biased region" description="Low complexity" evidence="1">
    <location>
        <begin position="497"/>
        <end position="531"/>
    </location>
</feature>
<feature type="compositionally biased region" description="Pro residues" evidence="1">
    <location>
        <begin position="532"/>
        <end position="544"/>
    </location>
</feature>
<feature type="transmembrane region" description="Helical" evidence="2">
    <location>
        <begin position="244"/>
        <end position="266"/>
    </location>
</feature>
<keyword evidence="2" id="KW-1133">Transmembrane helix</keyword>
<name>A0A167UMJ6_9HYPO</name>
<dbReference type="OrthoDB" id="5426678at2759"/>
<feature type="chain" id="PRO_5007893083" description="LPXTG-domain-containing protein" evidence="3">
    <location>
        <begin position="27"/>
        <end position="588"/>
    </location>
</feature>
<proteinExistence type="predicted"/>
<dbReference type="Proteomes" id="UP000076874">
    <property type="component" value="Unassembled WGS sequence"/>
</dbReference>
<organism evidence="4 5">
    <name type="scientific">Niveomyces insectorum RCEF 264</name>
    <dbReference type="NCBI Taxonomy" id="1081102"/>
    <lineage>
        <taxon>Eukaryota</taxon>
        <taxon>Fungi</taxon>
        <taxon>Dikarya</taxon>
        <taxon>Ascomycota</taxon>
        <taxon>Pezizomycotina</taxon>
        <taxon>Sordariomycetes</taxon>
        <taxon>Hypocreomycetidae</taxon>
        <taxon>Hypocreales</taxon>
        <taxon>Cordycipitaceae</taxon>
        <taxon>Niveomyces</taxon>
    </lineage>
</organism>
<feature type="region of interest" description="Disordered" evidence="1">
    <location>
        <begin position="286"/>
        <end position="307"/>
    </location>
</feature>
<sequence>MLPSSLRTRFSSLHLSLCIFGAVSVAFRVTPGSTCAATCQDDVDAISRSPSTSATNASEIVCDNVDYWSTTTGSKYRDCINCLQNSTAVNGSENDLAWYLYNLRYTVDVCLFLDPISPPTSTSSSSPCASTSYCQPLRTALETGNLNGSNASEFAYCTADSGVFEGTALNDCIQCLQADAKQTYLANFLTALSAGCQQRPPAGDLLGLNGTLFASSAVSIINPPWNQTATTRHDSGATLATGTIIGIVAAAGALLLGGTTLFCIYWQRQRRRRHQRVSYLECPSLVGGNGSGSGTPPGRRQMKSISSSISGGHAALYTTDYKTQPGSDRDFELHDKIRTQHVVLPAKTQRLEAEPKSGSLFGQDTPYLPRSRQQRAGWAQLRTPPPDQDAFNTSQHLDEMPTHPAFIPRAFTRPSRGPPVAFPSVPAPVRSYKPDDYAAQQYVNAAEDVASSSAPNSGGMPATVPQMPPAQARTASNRSTPTPPPPFQSRPPVQKKAAAAQTAAQTHATTTTTTSTSTSSSSSTTQEAAGPTVPPPPLPPPPRITPTLVLPSLSRIRTPKKYTPPPLNIREANTKKARRLPPEDRQDQ</sequence>
<feature type="compositionally biased region" description="Low complexity" evidence="1">
    <location>
        <begin position="296"/>
        <end position="307"/>
    </location>
</feature>
<evidence type="ECO:0000313" key="5">
    <source>
        <dbReference type="Proteomes" id="UP000076874"/>
    </source>
</evidence>
<gene>
    <name evidence="4" type="ORF">SPI_04576</name>
</gene>
<feature type="signal peptide" evidence="3">
    <location>
        <begin position="1"/>
        <end position="26"/>
    </location>
</feature>
<evidence type="ECO:0008006" key="6">
    <source>
        <dbReference type="Google" id="ProtNLM"/>
    </source>
</evidence>
<feature type="region of interest" description="Disordered" evidence="1">
    <location>
        <begin position="448"/>
        <end position="588"/>
    </location>
</feature>
<keyword evidence="2" id="KW-0812">Transmembrane</keyword>
<accession>A0A167UMJ6</accession>
<dbReference type="EMBL" id="AZHD01000007">
    <property type="protein sequence ID" value="OAA61717.1"/>
    <property type="molecule type" value="Genomic_DNA"/>
</dbReference>
<protein>
    <recommendedName>
        <fullName evidence="6">LPXTG-domain-containing protein</fullName>
    </recommendedName>
</protein>
<evidence type="ECO:0000313" key="4">
    <source>
        <dbReference type="EMBL" id="OAA61717.1"/>
    </source>
</evidence>